<proteinExistence type="predicted"/>
<dbReference type="OrthoDB" id="191192at2759"/>
<protein>
    <submittedName>
        <fullName evidence="2">Uncharacterized protein</fullName>
    </submittedName>
</protein>
<gene>
    <name evidence="2" type="ORF">K443DRAFT_263589</name>
</gene>
<dbReference type="AlphaFoldDB" id="A0A0C9XY50"/>
<dbReference type="EMBL" id="KN838552">
    <property type="protein sequence ID" value="KIK06534.1"/>
    <property type="molecule type" value="Genomic_DNA"/>
</dbReference>
<organism evidence="2 3">
    <name type="scientific">Laccaria amethystina LaAM-08-1</name>
    <dbReference type="NCBI Taxonomy" id="1095629"/>
    <lineage>
        <taxon>Eukaryota</taxon>
        <taxon>Fungi</taxon>
        <taxon>Dikarya</taxon>
        <taxon>Basidiomycota</taxon>
        <taxon>Agaricomycotina</taxon>
        <taxon>Agaricomycetes</taxon>
        <taxon>Agaricomycetidae</taxon>
        <taxon>Agaricales</taxon>
        <taxon>Agaricineae</taxon>
        <taxon>Hydnangiaceae</taxon>
        <taxon>Laccaria</taxon>
    </lineage>
</organism>
<name>A0A0C9XY50_9AGAR</name>
<reference evidence="3" key="2">
    <citation type="submission" date="2015-01" db="EMBL/GenBank/DDBJ databases">
        <title>Evolutionary Origins and Diversification of the Mycorrhizal Mutualists.</title>
        <authorList>
            <consortium name="DOE Joint Genome Institute"/>
            <consortium name="Mycorrhizal Genomics Consortium"/>
            <person name="Kohler A."/>
            <person name="Kuo A."/>
            <person name="Nagy L.G."/>
            <person name="Floudas D."/>
            <person name="Copeland A."/>
            <person name="Barry K.W."/>
            <person name="Cichocki N."/>
            <person name="Veneault-Fourrey C."/>
            <person name="LaButti K."/>
            <person name="Lindquist E.A."/>
            <person name="Lipzen A."/>
            <person name="Lundell T."/>
            <person name="Morin E."/>
            <person name="Murat C."/>
            <person name="Riley R."/>
            <person name="Ohm R."/>
            <person name="Sun H."/>
            <person name="Tunlid A."/>
            <person name="Henrissat B."/>
            <person name="Grigoriev I.V."/>
            <person name="Hibbett D.S."/>
            <person name="Martin F."/>
        </authorList>
    </citation>
    <scope>NUCLEOTIDE SEQUENCE [LARGE SCALE GENOMIC DNA]</scope>
    <source>
        <strain evidence="3">LaAM-08-1</strain>
    </source>
</reference>
<dbReference type="STRING" id="1095629.A0A0C9XY50"/>
<dbReference type="HOGENOM" id="CLU_154758_0_0_1"/>
<feature type="compositionally biased region" description="Polar residues" evidence="1">
    <location>
        <begin position="43"/>
        <end position="67"/>
    </location>
</feature>
<feature type="compositionally biased region" description="Polar residues" evidence="1">
    <location>
        <begin position="111"/>
        <end position="123"/>
    </location>
</feature>
<dbReference type="Proteomes" id="UP000054477">
    <property type="component" value="Unassembled WGS sequence"/>
</dbReference>
<sequence length="123" mass="13226">MPLLDSFDPFATHPFTNNSGVVPQPPQPSLYPIPMPSLRPCPSYTSSYPVDSTPPSFPANSTQNSPPLRSPIPQKHGPVSTILPSSPTRPIFTAFQREVSSPDLLLKKKSNSTSGSSLASPRK</sequence>
<reference evidence="2 3" key="1">
    <citation type="submission" date="2014-04" db="EMBL/GenBank/DDBJ databases">
        <authorList>
            <consortium name="DOE Joint Genome Institute"/>
            <person name="Kuo A."/>
            <person name="Kohler A."/>
            <person name="Nagy L.G."/>
            <person name="Floudas D."/>
            <person name="Copeland A."/>
            <person name="Barry K.W."/>
            <person name="Cichocki N."/>
            <person name="Veneault-Fourrey C."/>
            <person name="LaButti K."/>
            <person name="Lindquist E.A."/>
            <person name="Lipzen A."/>
            <person name="Lundell T."/>
            <person name="Morin E."/>
            <person name="Murat C."/>
            <person name="Sun H."/>
            <person name="Tunlid A."/>
            <person name="Henrissat B."/>
            <person name="Grigoriev I.V."/>
            <person name="Hibbett D.S."/>
            <person name="Martin F."/>
            <person name="Nordberg H.P."/>
            <person name="Cantor M.N."/>
            <person name="Hua S.X."/>
        </authorList>
    </citation>
    <scope>NUCLEOTIDE SEQUENCE [LARGE SCALE GENOMIC DNA]</scope>
    <source>
        <strain evidence="2 3">LaAM-08-1</strain>
    </source>
</reference>
<feature type="region of interest" description="Disordered" evidence="1">
    <location>
        <begin position="102"/>
        <end position="123"/>
    </location>
</feature>
<feature type="region of interest" description="Disordered" evidence="1">
    <location>
        <begin position="1"/>
        <end position="87"/>
    </location>
</feature>
<evidence type="ECO:0000313" key="2">
    <source>
        <dbReference type="EMBL" id="KIK06534.1"/>
    </source>
</evidence>
<keyword evidence="3" id="KW-1185">Reference proteome</keyword>
<feature type="compositionally biased region" description="Pro residues" evidence="1">
    <location>
        <begin position="23"/>
        <end position="39"/>
    </location>
</feature>
<evidence type="ECO:0000313" key="3">
    <source>
        <dbReference type="Proteomes" id="UP000054477"/>
    </source>
</evidence>
<accession>A0A0C9XY50</accession>
<evidence type="ECO:0000256" key="1">
    <source>
        <dbReference type="SAM" id="MobiDB-lite"/>
    </source>
</evidence>